<evidence type="ECO:0000259" key="1">
    <source>
        <dbReference type="PROSITE" id="PS51725"/>
    </source>
</evidence>
<dbReference type="Pfam" id="PF03992">
    <property type="entry name" value="ABM"/>
    <property type="match status" value="1"/>
</dbReference>
<dbReference type="Gene3D" id="3.30.70.100">
    <property type="match status" value="1"/>
</dbReference>
<evidence type="ECO:0000313" key="2">
    <source>
        <dbReference type="EMBL" id="WXB06263.1"/>
    </source>
</evidence>
<name>A0ABZ2L5P7_9BACT</name>
<accession>A0ABZ2L5P7</accession>
<keyword evidence="2" id="KW-0503">Monooxygenase</keyword>
<dbReference type="RefSeq" id="WP_394835911.1">
    <property type="nucleotide sequence ID" value="NZ_CP089929.1"/>
</dbReference>
<dbReference type="EMBL" id="CP089983">
    <property type="protein sequence ID" value="WXB06263.1"/>
    <property type="molecule type" value="Genomic_DNA"/>
</dbReference>
<dbReference type="SUPFAM" id="SSF54909">
    <property type="entry name" value="Dimeric alpha+beta barrel"/>
    <property type="match status" value="1"/>
</dbReference>
<dbReference type="GO" id="GO:0004497">
    <property type="term" value="F:monooxygenase activity"/>
    <property type="evidence" value="ECO:0007669"/>
    <property type="project" value="UniProtKB-KW"/>
</dbReference>
<organism evidence="2 3">
    <name type="scientific">Pendulispora rubella</name>
    <dbReference type="NCBI Taxonomy" id="2741070"/>
    <lineage>
        <taxon>Bacteria</taxon>
        <taxon>Pseudomonadati</taxon>
        <taxon>Myxococcota</taxon>
        <taxon>Myxococcia</taxon>
        <taxon>Myxococcales</taxon>
        <taxon>Sorangiineae</taxon>
        <taxon>Pendulisporaceae</taxon>
        <taxon>Pendulispora</taxon>
    </lineage>
</organism>
<keyword evidence="2" id="KW-0560">Oxidoreductase</keyword>
<sequence length="113" mass="12635">MSLLVQIEFKVRGDSETEFLRVARALASAAATEPGTLRYQWFVTPTPGHYSIIEEYVDADAAEAHNHHVESLLREFFAVADLVSAAFYGELNEYVRNWVSGREGISVHAPLKP</sequence>
<dbReference type="InterPro" id="IPR011008">
    <property type="entry name" value="Dimeric_a/b-barrel"/>
</dbReference>
<protein>
    <submittedName>
        <fullName evidence="2">Antibiotic biosynthesis monooxygenase</fullName>
    </submittedName>
</protein>
<dbReference type="PROSITE" id="PS51725">
    <property type="entry name" value="ABM"/>
    <property type="match status" value="1"/>
</dbReference>
<gene>
    <name evidence="2" type="ORF">LVJ94_03250</name>
</gene>
<dbReference type="Proteomes" id="UP001374803">
    <property type="component" value="Chromosome"/>
</dbReference>
<evidence type="ECO:0000313" key="3">
    <source>
        <dbReference type="Proteomes" id="UP001374803"/>
    </source>
</evidence>
<keyword evidence="3" id="KW-1185">Reference proteome</keyword>
<reference evidence="2" key="1">
    <citation type="submission" date="2021-12" db="EMBL/GenBank/DDBJ databases">
        <title>Discovery of the Pendulisporaceae a myxobacterial family with distinct sporulation behavior and unique specialized metabolism.</title>
        <authorList>
            <person name="Garcia R."/>
            <person name="Popoff A."/>
            <person name="Bader C.D."/>
            <person name="Loehr J."/>
            <person name="Walesch S."/>
            <person name="Walt C."/>
            <person name="Boldt J."/>
            <person name="Bunk B."/>
            <person name="Haeckl F.J.F.P.J."/>
            <person name="Gunesch A.P."/>
            <person name="Birkelbach J."/>
            <person name="Nuebel U."/>
            <person name="Pietschmann T."/>
            <person name="Bach T."/>
            <person name="Mueller R."/>
        </authorList>
    </citation>
    <scope>NUCLEOTIDE SEQUENCE</scope>
    <source>
        <strain evidence="2">MSr11367</strain>
    </source>
</reference>
<feature type="domain" description="ABM" evidence="1">
    <location>
        <begin position="3"/>
        <end position="94"/>
    </location>
</feature>
<dbReference type="InterPro" id="IPR007138">
    <property type="entry name" value="ABM_dom"/>
</dbReference>
<proteinExistence type="predicted"/>